<evidence type="ECO:0008006" key="3">
    <source>
        <dbReference type="Google" id="ProtNLM"/>
    </source>
</evidence>
<evidence type="ECO:0000313" key="1">
    <source>
        <dbReference type="EMBL" id="SDQ96896.1"/>
    </source>
</evidence>
<organism evidence="1 2">
    <name type="scientific">Tsukamurella pulmonis</name>
    <dbReference type="NCBI Taxonomy" id="47312"/>
    <lineage>
        <taxon>Bacteria</taxon>
        <taxon>Bacillati</taxon>
        <taxon>Actinomycetota</taxon>
        <taxon>Actinomycetes</taxon>
        <taxon>Mycobacteriales</taxon>
        <taxon>Tsukamurellaceae</taxon>
        <taxon>Tsukamurella</taxon>
    </lineage>
</organism>
<accession>A0A1H1F8Z6</accession>
<gene>
    <name evidence="1" type="ORF">SAMN04489765_2563</name>
</gene>
<dbReference type="SUPFAM" id="SSF52777">
    <property type="entry name" value="CoA-dependent acyltransferases"/>
    <property type="match status" value="2"/>
</dbReference>
<dbReference type="Gene3D" id="3.30.559.30">
    <property type="entry name" value="Nonribosomal peptide synthetase, condensation domain"/>
    <property type="match status" value="1"/>
</dbReference>
<protein>
    <recommendedName>
        <fullName evidence="3">Condensation domain-containing protein</fullName>
    </recommendedName>
</protein>
<dbReference type="Proteomes" id="UP000183053">
    <property type="component" value="Unassembled WGS sequence"/>
</dbReference>
<keyword evidence="2" id="KW-1185">Reference proteome</keyword>
<dbReference type="InterPro" id="IPR023213">
    <property type="entry name" value="CAT-like_dom_sf"/>
</dbReference>
<dbReference type="AlphaFoldDB" id="A0A1H1F8Z6"/>
<evidence type="ECO:0000313" key="2">
    <source>
        <dbReference type="Proteomes" id="UP000183053"/>
    </source>
</evidence>
<dbReference type="Gene3D" id="3.30.559.10">
    <property type="entry name" value="Chloramphenicol acetyltransferase-like domain"/>
    <property type="match status" value="1"/>
</dbReference>
<reference evidence="2" key="1">
    <citation type="submission" date="2016-10" db="EMBL/GenBank/DDBJ databases">
        <authorList>
            <person name="Varghese N."/>
            <person name="Submissions S."/>
        </authorList>
    </citation>
    <scope>NUCLEOTIDE SEQUENCE [LARGE SCALE GENOMIC DNA]</scope>
    <source>
        <strain evidence="2">DSM 44142</strain>
    </source>
</reference>
<sequence length="465" mass="48281">MLRLTAQHPQGRTLVIDAAWRTAAPVETADLVRAAQEALLETEAAAIGAEPVPGGGVRLVPTAPAPVAVHDVADEDDLRRWRVSGTLALDGSPLVRVAIVRCAGDHVLRVLAHHAVLDGYGVTHIVRRILERLEALGAGRPLPLSRLGDLAALTAASAPLRDPDPTFWAAATEGVGRPGHEIALAERTGAPAESPLQYRLRIPAAAFRARRSWPAEAAATVAAYVARYLGTEVAHVGVTAALRSTDLERATPTYLVAVVPTRLHVPDGATPASLAADLKSWLGAAVPRIAAGERPEQLLASTPAGWRTGRLYGPVVNVVPFAGVAGWSLDIVAWGPVSDSLITVHPGSDDDLLVVGVFHPELYDADGAAAQVEAIAALLSAALADPAASLPPIAAKPVAPDRVPIPGGWVTPAGLRAALRSAGFAAEQVNLRLETPVTVELIGAGPERLPQARAVLPPGVRVRCG</sequence>
<dbReference type="STRING" id="47312.SAMN04489765_2563"/>
<name>A0A1H1F8Z6_9ACTN</name>
<dbReference type="EMBL" id="FNLF01000002">
    <property type="protein sequence ID" value="SDQ96896.1"/>
    <property type="molecule type" value="Genomic_DNA"/>
</dbReference>
<proteinExistence type="predicted"/>